<dbReference type="Proteomes" id="UP000663862">
    <property type="component" value="Unassembled WGS sequence"/>
</dbReference>
<protein>
    <submittedName>
        <fullName evidence="2">Uncharacterized protein</fullName>
    </submittedName>
</protein>
<evidence type="ECO:0000256" key="1">
    <source>
        <dbReference type="SAM" id="MobiDB-lite"/>
    </source>
</evidence>
<accession>A0A821I1S8</accession>
<gene>
    <name evidence="2" type="ORF">TSG867_LOCUS33024</name>
</gene>
<sequence>MMIARVGEFGSIQNDHSEHNQVKPNDDLLGDNVDWNQQKLNIIEYTSSIQYRTRA</sequence>
<proteinExistence type="predicted"/>
<evidence type="ECO:0000313" key="2">
    <source>
        <dbReference type="EMBL" id="CAF4694342.1"/>
    </source>
</evidence>
<feature type="non-terminal residue" evidence="2">
    <location>
        <position position="55"/>
    </location>
</feature>
<organism evidence="2 3">
    <name type="scientific">Rotaria socialis</name>
    <dbReference type="NCBI Taxonomy" id="392032"/>
    <lineage>
        <taxon>Eukaryota</taxon>
        <taxon>Metazoa</taxon>
        <taxon>Spiralia</taxon>
        <taxon>Gnathifera</taxon>
        <taxon>Rotifera</taxon>
        <taxon>Eurotatoria</taxon>
        <taxon>Bdelloidea</taxon>
        <taxon>Philodinida</taxon>
        <taxon>Philodinidae</taxon>
        <taxon>Rotaria</taxon>
    </lineage>
</organism>
<feature type="compositionally biased region" description="Basic and acidic residues" evidence="1">
    <location>
        <begin position="15"/>
        <end position="26"/>
    </location>
</feature>
<dbReference type="EMBL" id="CAJOBQ010008791">
    <property type="protein sequence ID" value="CAF4694342.1"/>
    <property type="molecule type" value="Genomic_DNA"/>
</dbReference>
<dbReference type="AlphaFoldDB" id="A0A821I1S8"/>
<evidence type="ECO:0000313" key="3">
    <source>
        <dbReference type="Proteomes" id="UP000663862"/>
    </source>
</evidence>
<feature type="region of interest" description="Disordered" evidence="1">
    <location>
        <begin position="10"/>
        <end position="30"/>
    </location>
</feature>
<reference evidence="2" key="1">
    <citation type="submission" date="2021-02" db="EMBL/GenBank/DDBJ databases">
        <authorList>
            <person name="Nowell W R."/>
        </authorList>
    </citation>
    <scope>NUCLEOTIDE SEQUENCE</scope>
</reference>
<name>A0A821I1S8_9BILA</name>
<comment type="caution">
    <text evidence="2">The sequence shown here is derived from an EMBL/GenBank/DDBJ whole genome shotgun (WGS) entry which is preliminary data.</text>
</comment>